<reference evidence="1" key="1">
    <citation type="submission" date="2022-04" db="EMBL/GenBank/DDBJ databases">
        <title>Genome of the entomopathogenic fungus Entomophthora muscae.</title>
        <authorList>
            <person name="Elya C."/>
            <person name="Lovett B.R."/>
            <person name="Lee E."/>
            <person name="Macias A.M."/>
            <person name="Hajek A.E."/>
            <person name="De Bivort B.L."/>
            <person name="Kasson M.T."/>
            <person name="De Fine Licht H.H."/>
            <person name="Stajich J.E."/>
        </authorList>
    </citation>
    <scope>NUCLEOTIDE SEQUENCE</scope>
    <source>
        <strain evidence="1">Berkeley</strain>
    </source>
</reference>
<evidence type="ECO:0000313" key="2">
    <source>
        <dbReference type="Proteomes" id="UP001165960"/>
    </source>
</evidence>
<keyword evidence="2" id="KW-1185">Reference proteome</keyword>
<organism evidence="1 2">
    <name type="scientific">Entomophthora muscae</name>
    <dbReference type="NCBI Taxonomy" id="34485"/>
    <lineage>
        <taxon>Eukaryota</taxon>
        <taxon>Fungi</taxon>
        <taxon>Fungi incertae sedis</taxon>
        <taxon>Zoopagomycota</taxon>
        <taxon>Entomophthoromycotina</taxon>
        <taxon>Entomophthoromycetes</taxon>
        <taxon>Entomophthorales</taxon>
        <taxon>Entomophthoraceae</taxon>
        <taxon>Entomophthora</taxon>
    </lineage>
</organism>
<proteinExistence type="predicted"/>
<accession>A0ACC2U211</accession>
<name>A0ACC2U211_9FUNG</name>
<comment type="caution">
    <text evidence="1">The sequence shown here is derived from an EMBL/GenBank/DDBJ whole genome shotgun (WGS) entry which is preliminary data.</text>
</comment>
<protein>
    <submittedName>
        <fullName evidence="1">Uncharacterized protein</fullName>
    </submittedName>
</protein>
<gene>
    <name evidence="1" type="ORF">DSO57_1018661</name>
</gene>
<evidence type="ECO:0000313" key="1">
    <source>
        <dbReference type="EMBL" id="KAJ9081038.1"/>
    </source>
</evidence>
<sequence>MKRLDMGLNFLALPGPGRLITLRRGLRSTLPQKTISSFASYASLSKNIDYTGRVTRNNAVALRNKLQVAINVNTRAACFSVAAPVAHPKTKVKNVQEQFLDSENTEFVKDSNVSGWDSHEKETLDEAAIFGENQSRQPKRTATQKSKRKSEDTSYESPLKSIPLKRKEVKYQKLSAATFKFEALKGPKLKDIANIKFGLDRCLFNPGVTYLQDPHTSIYNFDPYLQKIVDVDQFDFSKIVGYIPAGRDETLIQIARKHKKQFVSTTSSTTQMLCHLYFIISHWRPFDATFLSASYQRFSTQYSKTLTFPPSVRLKKHKGGVYSINADKTFDNETTVLSQLGQVMERMLTMSPKEFSKYLIKPTLAEEESQPQDTPEPEISLYNYSLTKNMVLRAQLDCADKRLPRKIYDLKTRAALPIRLDQSNYKDYLSYDIKTLHGVHESFEREYFDLMRSAFLKYSFQVRIGQMDGCLVAYHNTETIYGFQYVSLPEMDRRMFGNSVMGDQVFANVTQLLENILTEITAKYTDDEIMLTFKTVQDSLLLQIYVEVINKEQPDSTEKDDEIYAVDPLNRLAKYQVVCFSTVNGEKRTKPVSLNAIPDLDNWEVHYCLTEVSMDSLDLYNEYLTLRHTQASYYDYDREGMSVLQRFRNLTTFNKDNPSPPKSKPVVFKSSH</sequence>
<dbReference type="Proteomes" id="UP001165960">
    <property type="component" value="Unassembled WGS sequence"/>
</dbReference>
<dbReference type="EMBL" id="QTSX02001502">
    <property type="protein sequence ID" value="KAJ9081038.1"/>
    <property type="molecule type" value="Genomic_DNA"/>
</dbReference>